<dbReference type="Gene3D" id="3.40.50.300">
    <property type="entry name" value="P-loop containing nucleotide triphosphate hydrolases"/>
    <property type="match status" value="1"/>
</dbReference>
<keyword evidence="1" id="KW-0808">Transferase</keyword>
<dbReference type="PANTHER" id="PTHR10605">
    <property type="entry name" value="HEPARAN SULFATE SULFOTRANSFERASE"/>
    <property type="match status" value="1"/>
</dbReference>
<sequence>MKMDNSEFFLCIGAQKGGSTWLHECLVRHASVKVPPIKELHFFDEIEDKRGKVVDRLFADNWFDNRWRYNVKLALLNIFLFKEVKLGIWLLKYLFVKRCLKDTVKYKKLLSELRGDAKIVGEITPDYCILTKKTIRRMHEVFPKLKIIFILRNPVEREWSEAKMKLLRMRGKKVGEVGEREFLNFLEGENLRSEYIKTIENYLTYFPKKQLFIGFYDELRDEPLKFMNKILNFLNVEAFTKMPINKIPNKGVSMEIPKNIEAKLIAKYAELIDNLAYMFMNEKINYPYTWKQRINLKEIINSLIDD</sequence>
<protein>
    <submittedName>
        <fullName evidence="2">Sulfotransferase</fullName>
    </submittedName>
</protein>
<name>A0ABT8LDX3_9BACT</name>
<proteinExistence type="predicted"/>
<dbReference type="InterPro" id="IPR037359">
    <property type="entry name" value="NST/OST"/>
</dbReference>
<keyword evidence="3" id="KW-1185">Reference proteome</keyword>
<dbReference type="Proteomes" id="UP001172083">
    <property type="component" value="Unassembled WGS sequence"/>
</dbReference>
<dbReference type="SUPFAM" id="SSF52540">
    <property type="entry name" value="P-loop containing nucleoside triphosphate hydrolases"/>
    <property type="match status" value="1"/>
</dbReference>
<organism evidence="2 3">
    <name type="scientific">Agaribacillus aureus</name>
    <dbReference type="NCBI Taxonomy" id="3051825"/>
    <lineage>
        <taxon>Bacteria</taxon>
        <taxon>Pseudomonadati</taxon>
        <taxon>Bacteroidota</taxon>
        <taxon>Cytophagia</taxon>
        <taxon>Cytophagales</taxon>
        <taxon>Splendidivirgaceae</taxon>
        <taxon>Agaribacillus</taxon>
    </lineage>
</organism>
<evidence type="ECO:0000256" key="1">
    <source>
        <dbReference type="ARBA" id="ARBA00022679"/>
    </source>
</evidence>
<accession>A0ABT8LDX3</accession>
<dbReference type="PANTHER" id="PTHR10605:SF56">
    <property type="entry name" value="BIFUNCTIONAL HEPARAN SULFATE N-DEACETYLASE_N-SULFOTRANSFERASE"/>
    <property type="match status" value="1"/>
</dbReference>
<dbReference type="RefSeq" id="WP_346759836.1">
    <property type="nucleotide sequence ID" value="NZ_JAUJEB010000004.1"/>
</dbReference>
<evidence type="ECO:0000313" key="2">
    <source>
        <dbReference type="EMBL" id="MDN5214503.1"/>
    </source>
</evidence>
<evidence type="ECO:0000313" key="3">
    <source>
        <dbReference type="Proteomes" id="UP001172083"/>
    </source>
</evidence>
<dbReference type="InterPro" id="IPR027417">
    <property type="entry name" value="P-loop_NTPase"/>
</dbReference>
<reference evidence="2" key="1">
    <citation type="submission" date="2023-06" db="EMBL/GenBank/DDBJ databases">
        <title>Genomic of Agaribacillus aureum.</title>
        <authorList>
            <person name="Wang G."/>
        </authorList>
    </citation>
    <scope>NUCLEOTIDE SEQUENCE</scope>
    <source>
        <strain evidence="2">BMA12</strain>
    </source>
</reference>
<gene>
    <name evidence="2" type="ORF">QQ020_20650</name>
</gene>
<dbReference type="Pfam" id="PF13469">
    <property type="entry name" value="Sulfotransfer_3"/>
    <property type="match status" value="1"/>
</dbReference>
<comment type="caution">
    <text evidence="2">The sequence shown here is derived from an EMBL/GenBank/DDBJ whole genome shotgun (WGS) entry which is preliminary data.</text>
</comment>
<dbReference type="EMBL" id="JAUJEB010000004">
    <property type="protein sequence ID" value="MDN5214503.1"/>
    <property type="molecule type" value="Genomic_DNA"/>
</dbReference>